<keyword evidence="15" id="KW-0694">RNA-binding</keyword>
<dbReference type="PROSITE" id="PS50142">
    <property type="entry name" value="RNASE_3_2"/>
    <property type="match status" value="1"/>
</dbReference>
<evidence type="ECO:0000256" key="2">
    <source>
        <dbReference type="ARBA" id="ARBA00004496"/>
    </source>
</evidence>
<dbReference type="Gene3D" id="3.30.160.20">
    <property type="match status" value="1"/>
</dbReference>
<comment type="subcellular location">
    <subcellularLocation>
        <location evidence="2">Cytoplasm</location>
    </subcellularLocation>
</comment>
<dbReference type="GO" id="GO:0010468">
    <property type="term" value="P:regulation of gene expression"/>
    <property type="evidence" value="ECO:0007669"/>
    <property type="project" value="TreeGrafter"/>
</dbReference>
<sequence>MSLPCGPADDNLTRLQQDVDYCFGNRALLGQALVHASYRGSADSNERLEFLGDRVLGLAIAHLLHERYPAEAVGSVARRHAALVRREALSEVARRIGLPKLLRMSRGEEETGGRDNPGLLADACEALIAAIYLDGGLDAALLFVRRQWQSMIEGHVTAPKDAKTALQEWVQGRGLPPPVYREVGRDGPAHGPTFVVEVVVPNIPPVRGSGASKRVAEQAAAERALSFLQDTGALQDSGAVPS</sequence>
<dbReference type="CDD" id="cd10845">
    <property type="entry name" value="DSRM_RNAse_III_family"/>
    <property type="match status" value="1"/>
</dbReference>
<reference evidence="18" key="1">
    <citation type="submission" date="2018-07" db="EMBL/GenBank/DDBJ databases">
        <authorList>
            <person name="Quirk P.G."/>
            <person name="Krulwich T.A."/>
        </authorList>
    </citation>
    <scope>NUCLEOTIDE SEQUENCE</scope>
</reference>
<evidence type="ECO:0000256" key="4">
    <source>
        <dbReference type="ARBA" id="ARBA00011738"/>
    </source>
</evidence>
<comment type="subunit">
    <text evidence="4">Homodimer.</text>
</comment>
<dbReference type="Pfam" id="PF00035">
    <property type="entry name" value="dsrm"/>
    <property type="match status" value="1"/>
</dbReference>
<evidence type="ECO:0000259" key="17">
    <source>
        <dbReference type="PROSITE" id="PS50142"/>
    </source>
</evidence>
<keyword evidence="12" id="KW-0255">Endonuclease</keyword>
<evidence type="ECO:0000256" key="14">
    <source>
        <dbReference type="ARBA" id="ARBA00022842"/>
    </source>
</evidence>
<keyword evidence="11" id="KW-0479">Metal-binding</keyword>
<dbReference type="PANTHER" id="PTHR11207">
    <property type="entry name" value="RIBONUCLEASE III"/>
    <property type="match status" value="1"/>
</dbReference>
<keyword evidence="8" id="KW-0507">mRNA processing</keyword>
<name>A0A380TG98_9ZZZZ</name>
<dbReference type="GO" id="GO:0004525">
    <property type="term" value="F:ribonuclease III activity"/>
    <property type="evidence" value="ECO:0007669"/>
    <property type="project" value="UniProtKB-EC"/>
</dbReference>
<feature type="domain" description="RNase III" evidence="17">
    <location>
        <begin position="12"/>
        <end position="136"/>
    </location>
</feature>
<dbReference type="InterPro" id="IPR011907">
    <property type="entry name" value="RNase_III"/>
</dbReference>
<keyword evidence="9" id="KW-0819">tRNA processing</keyword>
<evidence type="ECO:0000256" key="13">
    <source>
        <dbReference type="ARBA" id="ARBA00022801"/>
    </source>
</evidence>
<protein>
    <recommendedName>
        <fullName evidence="5">ribonuclease III</fullName>
        <ecNumber evidence="5">3.1.26.3</ecNumber>
    </recommendedName>
</protein>
<feature type="domain" description="DRBM" evidence="16">
    <location>
        <begin position="161"/>
        <end position="230"/>
    </location>
</feature>
<keyword evidence="13 18" id="KW-0378">Hydrolase</keyword>
<dbReference type="PANTHER" id="PTHR11207:SF0">
    <property type="entry name" value="RIBONUCLEASE 3"/>
    <property type="match status" value="1"/>
</dbReference>
<comment type="similarity">
    <text evidence="3">Belongs to the ribonuclease III family.</text>
</comment>
<evidence type="ECO:0000256" key="11">
    <source>
        <dbReference type="ARBA" id="ARBA00022723"/>
    </source>
</evidence>
<dbReference type="NCBIfam" id="TIGR02191">
    <property type="entry name" value="RNaseIII"/>
    <property type="match status" value="1"/>
</dbReference>
<evidence type="ECO:0000256" key="6">
    <source>
        <dbReference type="ARBA" id="ARBA00022490"/>
    </source>
</evidence>
<keyword evidence="7" id="KW-0698">rRNA processing</keyword>
<keyword evidence="10" id="KW-0540">Nuclease</keyword>
<evidence type="ECO:0000256" key="12">
    <source>
        <dbReference type="ARBA" id="ARBA00022759"/>
    </source>
</evidence>
<dbReference type="SMART" id="SM00535">
    <property type="entry name" value="RIBOc"/>
    <property type="match status" value="1"/>
</dbReference>
<proteinExistence type="inferred from homology"/>
<dbReference type="GO" id="GO:0003725">
    <property type="term" value="F:double-stranded RNA binding"/>
    <property type="evidence" value="ECO:0007669"/>
    <property type="project" value="TreeGrafter"/>
</dbReference>
<evidence type="ECO:0000256" key="3">
    <source>
        <dbReference type="ARBA" id="ARBA00010183"/>
    </source>
</evidence>
<comment type="catalytic activity">
    <reaction evidence="1">
        <text>Endonucleolytic cleavage to 5'-phosphomonoester.</text>
        <dbReference type="EC" id="3.1.26.3"/>
    </reaction>
</comment>
<dbReference type="Gene3D" id="1.10.1520.10">
    <property type="entry name" value="Ribonuclease III domain"/>
    <property type="match status" value="1"/>
</dbReference>
<organism evidence="18">
    <name type="scientific">metagenome</name>
    <dbReference type="NCBI Taxonomy" id="256318"/>
    <lineage>
        <taxon>unclassified sequences</taxon>
        <taxon>metagenomes</taxon>
    </lineage>
</organism>
<dbReference type="EMBL" id="UIDG01000390">
    <property type="protein sequence ID" value="SUS07502.1"/>
    <property type="molecule type" value="Genomic_DNA"/>
</dbReference>
<dbReference type="PROSITE" id="PS50137">
    <property type="entry name" value="DS_RBD"/>
    <property type="match status" value="1"/>
</dbReference>
<evidence type="ECO:0000256" key="9">
    <source>
        <dbReference type="ARBA" id="ARBA00022694"/>
    </source>
</evidence>
<dbReference type="SMART" id="SM00358">
    <property type="entry name" value="DSRM"/>
    <property type="match status" value="1"/>
</dbReference>
<dbReference type="InterPro" id="IPR036389">
    <property type="entry name" value="RNase_III_sf"/>
</dbReference>
<dbReference type="AlphaFoldDB" id="A0A380TG98"/>
<dbReference type="GO" id="GO:0006397">
    <property type="term" value="P:mRNA processing"/>
    <property type="evidence" value="ECO:0007669"/>
    <property type="project" value="UniProtKB-KW"/>
</dbReference>
<dbReference type="GO" id="GO:0008033">
    <property type="term" value="P:tRNA processing"/>
    <property type="evidence" value="ECO:0007669"/>
    <property type="project" value="UniProtKB-KW"/>
</dbReference>
<dbReference type="EC" id="3.1.26.3" evidence="5"/>
<evidence type="ECO:0000256" key="1">
    <source>
        <dbReference type="ARBA" id="ARBA00000109"/>
    </source>
</evidence>
<dbReference type="SUPFAM" id="SSF54768">
    <property type="entry name" value="dsRNA-binding domain-like"/>
    <property type="match status" value="1"/>
</dbReference>
<dbReference type="InterPro" id="IPR014720">
    <property type="entry name" value="dsRBD_dom"/>
</dbReference>
<dbReference type="GO" id="GO:0046872">
    <property type="term" value="F:metal ion binding"/>
    <property type="evidence" value="ECO:0007669"/>
    <property type="project" value="UniProtKB-KW"/>
</dbReference>
<accession>A0A380TG98</accession>
<dbReference type="SUPFAM" id="SSF69065">
    <property type="entry name" value="RNase III domain-like"/>
    <property type="match status" value="1"/>
</dbReference>
<dbReference type="FunFam" id="1.10.1520.10:FF:000001">
    <property type="entry name" value="Ribonuclease 3"/>
    <property type="match status" value="1"/>
</dbReference>
<dbReference type="GO" id="GO:0005737">
    <property type="term" value="C:cytoplasm"/>
    <property type="evidence" value="ECO:0007669"/>
    <property type="project" value="UniProtKB-SubCell"/>
</dbReference>
<dbReference type="CDD" id="cd00593">
    <property type="entry name" value="RIBOc"/>
    <property type="match status" value="1"/>
</dbReference>
<dbReference type="GO" id="GO:0042802">
    <property type="term" value="F:identical protein binding"/>
    <property type="evidence" value="ECO:0007669"/>
    <property type="project" value="UniProtKB-ARBA"/>
</dbReference>
<dbReference type="HAMAP" id="MF_00104">
    <property type="entry name" value="RNase_III"/>
    <property type="match status" value="1"/>
</dbReference>
<dbReference type="InterPro" id="IPR000999">
    <property type="entry name" value="RNase_III_dom"/>
</dbReference>
<keyword evidence="6" id="KW-0963">Cytoplasm</keyword>
<dbReference type="GO" id="GO:0006364">
    <property type="term" value="P:rRNA processing"/>
    <property type="evidence" value="ECO:0007669"/>
    <property type="project" value="UniProtKB-KW"/>
</dbReference>
<evidence type="ECO:0000256" key="8">
    <source>
        <dbReference type="ARBA" id="ARBA00022664"/>
    </source>
</evidence>
<keyword evidence="14" id="KW-0460">Magnesium</keyword>
<evidence type="ECO:0000313" key="18">
    <source>
        <dbReference type="EMBL" id="SUS07502.1"/>
    </source>
</evidence>
<dbReference type="PROSITE" id="PS00517">
    <property type="entry name" value="RNASE_3_1"/>
    <property type="match status" value="1"/>
</dbReference>
<gene>
    <name evidence="18" type="primary">rnc</name>
    <name evidence="18" type="ORF">DF3PB_450006</name>
</gene>
<dbReference type="Pfam" id="PF14622">
    <property type="entry name" value="Ribonucleas_3_3"/>
    <property type="match status" value="1"/>
</dbReference>
<evidence type="ECO:0000259" key="16">
    <source>
        <dbReference type="PROSITE" id="PS50137"/>
    </source>
</evidence>
<evidence type="ECO:0000256" key="5">
    <source>
        <dbReference type="ARBA" id="ARBA00012177"/>
    </source>
</evidence>
<evidence type="ECO:0000256" key="15">
    <source>
        <dbReference type="ARBA" id="ARBA00022884"/>
    </source>
</evidence>
<dbReference type="FunFam" id="3.30.160.20:FF:000003">
    <property type="entry name" value="Ribonuclease 3"/>
    <property type="match status" value="1"/>
</dbReference>
<evidence type="ECO:0000256" key="10">
    <source>
        <dbReference type="ARBA" id="ARBA00022722"/>
    </source>
</evidence>
<evidence type="ECO:0000256" key="7">
    <source>
        <dbReference type="ARBA" id="ARBA00022552"/>
    </source>
</evidence>